<dbReference type="EMBL" id="LAJG01000005">
    <property type="protein sequence ID" value="KKB81004.1"/>
    <property type="molecule type" value="Genomic_DNA"/>
</dbReference>
<dbReference type="OrthoDB" id="7951384at2"/>
<organism evidence="2 3">
    <name type="scientific">Devosia soli</name>
    <dbReference type="NCBI Taxonomy" id="361041"/>
    <lineage>
        <taxon>Bacteria</taxon>
        <taxon>Pseudomonadati</taxon>
        <taxon>Pseudomonadota</taxon>
        <taxon>Alphaproteobacteria</taxon>
        <taxon>Hyphomicrobiales</taxon>
        <taxon>Devosiaceae</taxon>
        <taxon>Devosia</taxon>
    </lineage>
</organism>
<comment type="caution">
    <text evidence="2">The sequence shown here is derived from an EMBL/GenBank/DDBJ whole genome shotgun (WGS) entry which is preliminary data.</text>
</comment>
<dbReference type="PATRIC" id="fig|361041.3.peg.3823"/>
<reference evidence="2 3" key="1">
    <citation type="submission" date="2015-03" db="EMBL/GenBank/DDBJ databases">
        <authorList>
            <person name="Hassan Y.I."/>
            <person name="Lepp D."/>
            <person name="Zhou T."/>
        </authorList>
    </citation>
    <scope>NUCLEOTIDE SEQUENCE [LARGE SCALE GENOMIC DNA]</scope>
    <source>
        <strain evidence="2 3">GH2-10</strain>
    </source>
</reference>
<keyword evidence="3" id="KW-1185">Reference proteome</keyword>
<name>A0A0F5LFL5_9HYPH</name>
<dbReference type="Proteomes" id="UP000033514">
    <property type="component" value="Unassembled WGS sequence"/>
</dbReference>
<protein>
    <submittedName>
        <fullName evidence="2">Uncharacterized protein</fullName>
    </submittedName>
</protein>
<keyword evidence="1" id="KW-1133">Transmembrane helix</keyword>
<evidence type="ECO:0000313" key="3">
    <source>
        <dbReference type="Proteomes" id="UP000033514"/>
    </source>
</evidence>
<feature type="transmembrane region" description="Helical" evidence="1">
    <location>
        <begin position="49"/>
        <end position="70"/>
    </location>
</feature>
<evidence type="ECO:0000256" key="1">
    <source>
        <dbReference type="SAM" id="Phobius"/>
    </source>
</evidence>
<feature type="transmembrane region" description="Helical" evidence="1">
    <location>
        <begin position="6"/>
        <end position="28"/>
    </location>
</feature>
<gene>
    <name evidence="2" type="ORF">VW35_02195</name>
</gene>
<keyword evidence="1" id="KW-0472">Membrane</keyword>
<proteinExistence type="predicted"/>
<dbReference type="RefSeq" id="WP_046141352.1">
    <property type="nucleotide sequence ID" value="NZ_LAJG01000005.1"/>
</dbReference>
<dbReference type="STRING" id="361041.VW35_02195"/>
<evidence type="ECO:0000313" key="2">
    <source>
        <dbReference type="EMBL" id="KKB81004.1"/>
    </source>
</evidence>
<sequence length="117" mass="13066">MFQNVIVGWFARRALELGGIFGVLWTIYSNLSPASQDAIERLFTGRWQEVTLGALVPIGIALWGYIWSFLSTKRPQVVTADAKQIPIKPDTRAASEIEAKAAVAPKPRTLWDRLRGK</sequence>
<accession>A0A0F5LFL5</accession>
<dbReference type="AlphaFoldDB" id="A0A0F5LFL5"/>
<keyword evidence="1" id="KW-0812">Transmembrane</keyword>